<evidence type="ECO:0000313" key="1">
    <source>
        <dbReference type="EMBL" id="SOC79846.1"/>
    </source>
</evidence>
<dbReference type="AlphaFoldDB" id="A0A285X4B9"/>
<sequence length="64" mass="7480">MQFSPEEKNKLKAMLLFLVKRKSKESGGHCGFHVNELNPFLDELVEEKKIKSRDTLHSNKFFLS</sequence>
<dbReference type="Proteomes" id="UP000219193">
    <property type="component" value="Unassembled WGS sequence"/>
</dbReference>
<proteinExistence type="predicted"/>
<accession>A0A285X4B9</accession>
<dbReference type="EMBL" id="OCMF01000001">
    <property type="protein sequence ID" value="SOC79846.1"/>
    <property type="molecule type" value="Genomic_DNA"/>
</dbReference>
<dbReference type="OrthoDB" id="1452330at2"/>
<organism evidence="1 2">
    <name type="scientific">Salinimicrobium sediminis</name>
    <dbReference type="NCBI Taxonomy" id="1343891"/>
    <lineage>
        <taxon>Bacteria</taxon>
        <taxon>Pseudomonadati</taxon>
        <taxon>Bacteroidota</taxon>
        <taxon>Flavobacteriia</taxon>
        <taxon>Flavobacteriales</taxon>
        <taxon>Flavobacteriaceae</taxon>
        <taxon>Salinimicrobium</taxon>
    </lineage>
</organism>
<name>A0A285X4B9_9FLAO</name>
<reference evidence="2" key="1">
    <citation type="submission" date="2017-09" db="EMBL/GenBank/DDBJ databases">
        <authorList>
            <person name="Varghese N."/>
            <person name="Submissions S."/>
        </authorList>
    </citation>
    <scope>NUCLEOTIDE SEQUENCE [LARGE SCALE GENOMIC DNA]</scope>
    <source>
        <strain evidence="2">CGMCC 1.12641</strain>
    </source>
</reference>
<evidence type="ECO:0000313" key="2">
    <source>
        <dbReference type="Proteomes" id="UP000219193"/>
    </source>
</evidence>
<gene>
    <name evidence="1" type="ORF">SAMN06296241_1384</name>
</gene>
<protein>
    <submittedName>
        <fullName evidence="1">Uncharacterized protein</fullName>
    </submittedName>
</protein>
<keyword evidence="2" id="KW-1185">Reference proteome</keyword>
<dbReference type="RefSeq" id="WP_097055548.1">
    <property type="nucleotide sequence ID" value="NZ_OCMF01000001.1"/>
</dbReference>